<accession>A0A517MTT0</accession>
<dbReference type="PROSITE" id="PS00018">
    <property type="entry name" value="EF_HAND_1"/>
    <property type="match status" value="1"/>
</dbReference>
<dbReference type="InterPro" id="IPR018247">
    <property type="entry name" value="EF_Hand_1_Ca_BS"/>
</dbReference>
<gene>
    <name evidence="1" type="ORF">HG15A2_14600</name>
</gene>
<dbReference type="GO" id="GO:0016788">
    <property type="term" value="F:hydrolase activity, acting on ester bonds"/>
    <property type="evidence" value="ECO:0007669"/>
    <property type="project" value="UniProtKB-ARBA"/>
</dbReference>
<dbReference type="EMBL" id="CP036263">
    <property type="protein sequence ID" value="QDS98187.1"/>
    <property type="molecule type" value="Genomic_DNA"/>
</dbReference>
<dbReference type="SUPFAM" id="SSF52266">
    <property type="entry name" value="SGNH hydrolase"/>
    <property type="match status" value="1"/>
</dbReference>
<dbReference type="OrthoDB" id="9815670at2"/>
<dbReference type="RefSeq" id="WP_145059152.1">
    <property type="nucleotide sequence ID" value="NZ_CP036263.1"/>
</dbReference>
<dbReference type="Gene3D" id="2.60.120.200">
    <property type="match status" value="1"/>
</dbReference>
<organism evidence="1 2">
    <name type="scientific">Adhaeretor mobilis</name>
    <dbReference type="NCBI Taxonomy" id="1930276"/>
    <lineage>
        <taxon>Bacteria</taxon>
        <taxon>Pseudomonadati</taxon>
        <taxon>Planctomycetota</taxon>
        <taxon>Planctomycetia</taxon>
        <taxon>Pirellulales</taxon>
        <taxon>Lacipirellulaceae</taxon>
        <taxon>Adhaeretor</taxon>
    </lineage>
</organism>
<keyword evidence="2" id="KW-1185">Reference proteome</keyword>
<reference evidence="1 2" key="1">
    <citation type="submission" date="2019-02" db="EMBL/GenBank/DDBJ databases">
        <title>Deep-cultivation of Planctomycetes and their phenomic and genomic characterization uncovers novel biology.</title>
        <authorList>
            <person name="Wiegand S."/>
            <person name="Jogler M."/>
            <person name="Boedeker C."/>
            <person name="Pinto D."/>
            <person name="Vollmers J."/>
            <person name="Rivas-Marin E."/>
            <person name="Kohn T."/>
            <person name="Peeters S.H."/>
            <person name="Heuer A."/>
            <person name="Rast P."/>
            <person name="Oberbeckmann S."/>
            <person name="Bunk B."/>
            <person name="Jeske O."/>
            <person name="Meyerdierks A."/>
            <person name="Storesund J.E."/>
            <person name="Kallscheuer N."/>
            <person name="Luecker S."/>
            <person name="Lage O.M."/>
            <person name="Pohl T."/>
            <person name="Merkel B.J."/>
            <person name="Hornburger P."/>
            <person name="Mueller R.-W."/>
            <person name="Bruemmer F."/>
            <person name="Labrenz M."/>
            <person name="Spormann A.M."/>
            <person name="Op den Camp H."/>
            <person name="Overmann J."/>
            <person name="Amann R."/>
            <person name="Jetten M.S.M."/>
            <person name="Mascher T."/>
            <person name="Medema M.H."/>
            <person name="Devos D.P."/>
            <person name="Kaster A.-K."/>
            <person name="Ovreas L."/>
            <person name="Rohde M."/>
            <person name="Galperin M.Y."/>
            <person name="Jogler C."/>
        </authorList>
    </citation>
    <scope>NUCLEOTIDE SEQUENCE [LARGE SCALE GENOMIC DNA]</scope>
    <source>
        <strain evidence="1 2">HG15A2</strain>
    </source>
</reference>
<dbReference type="SUPFAM" id="SSF49899">
    <property type="entry name" value="Concanavalin A-like lectins/glucanases"/>
    <property type="match status" value="1"/>
</dbReference>
<name>A0A517MTT0_9BACT</name>
<dbReference type="KEGG" id="amob:HG15A2_14600"/>
<dbReference type="InterPro" id="IPR013320">
    <property type="entry name" value="ConA-like_dom_sf"/>
</dbReference>
<protein>
    <submittedName>
        <fullName evidence="1">Uncharacterized protein</fullName>
    </submittedName>
</protein>
<evidence type="ECO:0000313" key="2">
    <source>
        <dbReference type="Proteomes" id="UP000319852"/>
    </source>
</evidence>
<dbReference type="CDD" id="cd00229">
    <property type="entry name" value="SGNH_hydrolase"/>
    <property type="match status" value="1"/>
</dbReference>
<sequence>MLISRSVRFIGLITLSLVLVSGTIRTTQAQTLPRVLMIGDSIMQGYFHRSQIELAGQFVLFQPDPGSGDTDRATVYMQDWLDDGPWDVIHFNWGLHDLYTQNVNHPGVNAIPIEDYESNLRSLVPQMVASGADLVWANTTPGVDPLFPVNDVLAYNAVAAQVMSEYDIPINDLHGLLEPVQETYQATPGNIHYNTAGSTLMAGQIATSILSVHDPGVLPGPPPCGGLLCHTGANDPFLEGWLSTIDAGATEAPVIDDMGSGLDAWEVQNSSGSGKAGYFGTASLDAQALADIATGGWSMRANVRVDDLIANGYDEALAPAPGFAVRLDEADHWAILFLSTDSNGNPIAQLKGGAGLANVSDEIPISGSGYHTYEVRSQPMTTLADLYIDDTKVISDFDIGNTVDYGDQLVWGNWATGSDGAGYWNSVQFTTAPGSEFVPGDFDDDDDVDGADFLAWQRDLGDDPSMLSWETNYGFAAGASAGAMTVPEPSGFVLMILTGLGCLAFRKQETNDDSKT</sequence>
<dbReference type="InterPro" id="IPR036514">
    <property type="entry name" value="SGNH_hydro_sf"/>
</dbReference>
<evidence type="ECO:0000313" key="1">
    <source>
        <dbReference type="EMBL" id="QDS98187.1"/>
    </source>
</evidence>
<dbReference type="Proteomes" id="UP000319852">
    <property type="component" value="Chromosome"/>
</dbReference>
<proteinExistence type="predicted"/>
<dbReference type="Gene3D" id="3.40.50.1110">
    <property type="entry name" value="SGNH hydrolase"/>
    <property type="match status" value="1"/>
</dbReference>
<dbReference type="AlphaFoldDB" id="A0A517MTT0"/>